<dbReference type="PANTHER" id="PTHR43418">
    <property type="entry name" value="MULTIFUNCTIONAL TRYPTOPHAN BIOSYNTHESIS PROTEIN-RELATED"/>
    <property type="match status" value="1"/>
</dbReference>
<dbReference type="InterPro" id="IPR017926">
    <property type="entry name" value="GATASE"/>
</dbReference>
<dbReference type="PRINTS" id="PR00097">
    <property type="entry name" value="ANTSNTHASEII"/>
</dbReference>
<dbReference type="SUPFAM" id="SSF52317">
    <property type="entry name" value="Class I glutamine amidotransferase-like"/>
    <property type="match status" value="1"/>
</dbReference>
<dbReference type="Proteomes" id="UP000309033">
    <property type="component" value="Unassembled WGS sequence"/>
</dbReference>
<gene>
    <name evidence="4" type="ORF">FED44_03165</name>
</gene>
<feature type="region of interest" description="Disordered" evidence="2">
    <location>
        <begin position="1"/>
        <end position="20"/>
    </location>
</feature>
<comment type="caution">
    <text evidence="4">The sequence shown here is derived from an EMBL/GenBank/DDBJ whole genome shotgun (WGS) entry which is preliminary data.</text>
</comment>
<evidence type="ECO:0000313" key="5">
    <source>
        <dbReference type="Proteomes" id="UP000309033"/>
    </source>
</evidence>
<dbReference type="PRINTS" id="PR00096">
    <property type="entry name" value="GATASE"/>
</dbReference>
<keyword evidence="4" id="KW-0032">Aminotransferase</keyword>
<sequence>MTQPETERETQRTAPHGAPPRVLVVDNHDSFVHTIVQYLRGLGADCDVRPRDRVTVGDADGFDGVLVSPGPGTPEEAGVSVPLVRHCAGHGLPLLGVCLGHQAIAVAYGAVVSRAPELMHGRTSPVRHDGRGVFAEIPSPVTMTRYHSLAVVPRTVPDALEVTATTPDGVIMGLRHRAAPVEGVQFHPESVVSEHGHRLLGNWLARIV</sequence>
<dbReference type="CDD" id="cd01743">
    <property type="entry name" value="GATase1_Anthranilate_Synthase"/>
    <property type="match status" value="1"/>
</dbReference>
<dbReference type="OrthoDB" id="3518032at2"/>
<dbReference type="GO" id="GO:0000162">
    <property type="term" value="P:L-tryptophan biosynthetic process"/>
    <property type="evidence" value="ECO:0007669"/>
    <property type="project" value="TreeGrafter"/>
</dbReference>
<accession>A0A5R8ZL25</accession>
<dbReference type="EC" id="2.6.1.85" evidence="4"/>
<dbReference type="InterPro" id="IPR050472">
    <property type="entry name" value="Anth_synth/Amidotransfase"/>
</dbReference>
<dbReference type="InterPro" id="IPR029062">
    <property type="entry name" value="Class_I_gatase-like"/>
</dbReference>
<protein>
    <submittedName>
        <fullName evidence="4">Aminodeoxychorismate/anthranilate synthase component II</fullName>
        <ecNumber evidence="4">2.6.1.85</ecNumber>
    </submittedName>
</protein>
<dbReference type="GO" id="GO:0005829">
    <property type="term" value="C:cytosol"/>
    <property type="evidence" value="ECO:0007669"/>
    <property type="project" value="TreeGrafter"/>
</dbReference>
<proteinExistence type="predicted"/>
<dbReference type="NCBIfam" id="TIGR00566">
    <property type="entry name" value="trpG_papA"/>
    <property type="match status" value="1"/>
</dbReference>
<dbReference type="PANTHER" id="PTHR43418:SF4">
    <property type="entry name" value="MULTIFUNCTIONAL TRYPTOPHAN BIOSYNTHESIS PROTEIN"/>
    <property type="match status" value="1"/>
</dbReference>
<dbReference type="AlphaFoldDB" id="A0A5R8ZL25"/>
<dbReference type="PRINTS" id="PR00099">
    <property type="entry name" value="CPSGATASE"/>
</dbReference>
<name>A0A5R8ZL25_9ACTN</name>
<dbReference type="InterPro" id="IPR006221">
    <property type="entry name" value="TrpG/PapA_dom"/>
</dbReference>
<evidence type="ECO:0000259" key="3">
    <source>
        <dbReference type="Pfam" id="PF00117"/>
    </source>
</evidence>
<evidence type="ECO:0000256" key="2">
    <source>
        <dbReference type="SAM" id="MobiDB-lite"/>
    </source>
</evidence>
<dbReference type="FunFam" id="3.40.50.880:FF:000003">
    <property type="entry name" value="Anthranilate synthase component II"/>
    <property type="match status" value="1"/>
</dbReference>
<keyword evidence="1" id="KW-0315">Glutamine amidotransferase</keyword>
<keyword evidence="5" id="KW-1185">Reference proteome</keyword>
<dbReference type="GO" id="GO:0004049">
    <property type="term" value="F:anthranilate synthase activity"/>
    <property type="evidence" value="ECO:0007669"/>
    <property type="project" value="TreeGrafter"/>
</dbReference>
<dbReference type="Pfam" id="PF00117">
    <property type="entry name" value="GATase"/>
    <property type="match status" value="1"/>
</dbReference>
<dbReference type="EMBL" id="VANP01000001">
    <property type="protein sequence ID" value="TLP66479.1"/>
    <property type="molecule type" value="Genomic_DNA"/>
</dbReference>
<organism evidence="4 5">
    <name type="scientific">Microbispora triticiradicis</name>
    <dbReference type="NCBI Taxonomy" id="2200763"/>
    <lineage>
        <taxon>Bacteria</taxon>
        <taxon>Bacillati</taxon>
        <taxon>Actinomycetota</taxon>
        <taxon>Actinomycetes</taxon>
        <taxon>Streptosporangiales</taxon>
        <taxon>Streptosporangiaceae</taxon>
        <taxon>Microbispora</taxon>
    </lineage>
</organism>
<evidence type="ECO:0000256" key="1">
    <source>
        <dbReference type="ARBA" id="ARBA00022962"/>
    </source>
</evidence>
<keyword evidence="4" id="KW-0808">Transferase</keyword>
<feature type="compositionally biased region" description="Basic and acidic residues" evidence="2">
    <location>
        <begin position="1"/>
        <end position="11"/>
    </location>
</feature>
<reference evidence="4" key="1">
    <citation type="submission" date="2019-05" db="EMBL/GenBank/DDBJ databases">
        <title>Isolation, diversity and antifungal activity of Actinobacteria from wheat.</title>
        <authorList>
            <person name="Yu B."/>
        </authorList>
    </citation>
    <scope>NUCLEOTIDE SEQUENCE [LARGE SCALE GENOMIC DNA]</scope>
    <source>
        <strain evidence="4">NEAU-HEGS1-5</strain>
    </source>
</reference>
<dbReference type="GO" id="GO:0046820">
    <property type="term" value="F:4-amino-4-deoxychorismate synthase activity"/>
    <property type="evidence" value="ECO:0007669"/>
    <property type="project" value="UniProtKB-EC"/>
</dbReference>
<feature type="domain" description="Glutamine amidotransferase" evidence="3">
    <location>
        <begin position="23"/>
        <end position="204"/>
    </location>
</feature>
<evidence type="ECO:0000313" key="4">
    <source>
        <dbReference type="EMBL" id="TLP66479.1"/>
    </source>
</evidence>
<dbReference type="PROSITE" id="PS51273">
    <property type="entry name" value="GATASE_TYPE_1"/>
    <property type="match status" value="1"/>
</dbReference>
<dbReference type="Gene3D" id="3.40.50.880">
    <property type="match status" value="1"/>
</dbReference>